<protein>
    <submittedName>
        <fullName evidence="1">Uncharacterized protein</fullName>
    </submittedName>
</protein>
<dbReference type="EMBL" id="CAUJNA010001026">
    <property type="protein sequence ID" value="CAJ1383574.1"/>
    <property type="molecule type" value="Genomic_DNA"/>
</dbReference>
<accession>A0AA36I9R9</accession>
<dbReference type="Gene3D" id="2.60.120.260">
    <property type="entry name" value="Galactose-binding domain-like"/>
    <property type="match status" value="1"/>
</dbReference>
<proteinExistence type="predicted"/>
<evidence type="ECO:0000313" key="1">
    <source>
        <dbReference type="EMBL" id="CAJ1383574.1"/>
    </source>
</evidence>
<dbReference type="AlphaFoldDB" id="A0AA36I9R9"/>
<dbReference type="InterPro" id="IPR008979">
    <property type="entry name" value="Galactose-bd-like_sf"/>
</dbReference>
<dbReference type="Proteomes" id="UP001178507">
    <property type="component" value="Unassembled WGS sequence"/>
</dbReference>
<organism evidence="1 2">
    <name type="scientific">Effrenium voratum</name>
    <dbReference type="NCBI Taxonomy" id="2562239"/>
    <lineage>
        <taxon>Eukaryota</taxon>
        <taxon>Sar</taxon>
        <taxon>Alveolata</taxon>
        <taxon>Dinophyceae</taxon>
        <taxon>Suessiales</taxon>
        <taxon>Symbiodiniaceae</taxon>
        <taxon>Effrenium</taxon>
    </lineage>
</organism>
<gene>
    <name evidence="1" type="ORF">EVOR1521_LOCUS10669</name>
</gene>
<keyword evidence="2" id="KW-1185">Reference proteome</keyword>
<reference evidence="1" key="1">
    <citation type="submission" date="2023-08" db="EMBL/GenBank/DDBJ databases">
        <authorList>
            <person name="Chen Y."/>
            <person name="Shah S."/>
            <person name="Dougan E. K."/>
            <person name="Thang M."/>
            <person name="Chan C."/>
        </authorList>
    </citation>
    <scope>NUCLEOTIDE SEQUENCE</scope>
</reference>
<sequence length="271" mass="29375">MSTVDSKDIPVLYVRPQTKDGKTLTWESVSKLRVSHQSADNPIHLYQVEVYGVDGVNYALPKNGGSAKQSTLQGDGRAYGRAECVIDGIRGDPCNHTAHAENGWLEVLLAKPVNVESFAIFNMADDEYDHRLRAVGHVVELFDGGGEVVFRHRISVEDIPFFDQAVGCCQKWANEDSNVVIANLSFSQDANPEEVTVAAVQASGRELARMSLALAHPGAVPEMCRAISAEAGVAAPRLRLLLPDGRVLRMSEELQAPSLVELLPSLRGSSS</sequence>
<comment type="caution">
    <text evidence="1">The sequence shown here is derived from an EMBL/GenBank/DDBJ whole genome shotgun (WGS) entry which is preliminary data.</text>
</comment>
<name>A0AA36I9R9_9DINO</name>
<evidence type="ECO:0000313" key="2">
    <source>
        <dbReference type="Proteomes" id="UP001178507"/>
    </source>
</evidence>
<dbReference type="SUPFAM" id="SSF49785">
    <property type="entry name" value="Galactose-binding domain-like"/>
    <property type="match status" value="1"/>
</dbReference>